<dbReference type="AlphaFoldDB" id="A0A517QQ16"/>
<evidence type="ECO:0000313" key="4">
    <source>
        <dbReference type="Proteomes" id="UP000315724"/>
    </source>
</evidence>
<feature type="transmembrane region" description="Helical" evidence="2">
    <location>
        <begin position="29"/>
        <end position="54"/>
    </location>
</feature>
<keyword evidence="4" id="KW-1185">Reference proteome</keyword>
<evidence type="ECO:0000256" key="1">
    <source>
        <dbReference type="SAM" id="MobiDB-lite"/>
    </source>
</evidence>
<accession>A0A517QQ16</accession>
<keyword evidence="2" id="KW-0472">Membrane</keyword>
<name>A0A517QQ16_9PLAN</name>
<dbReference type="Proteomes" id="UP000315724">
    <property type="component" value="Chromosome"/>
</dbReference>
<reference evidence="3 4" key="1">
    <citation type="submission" date="2019-02" db="EMBL/GenBank/DDBJ databases">
        <title>Deep-cultivation of Planctomycetes and their phenomic and genomic characterization uncovers novel biology.</title>
        <authorList>
            <person name="Wiegand S."/>
            <person name="Jogler M."/>
            <person name="Boedeker C."/>
            <person name="Pinto D."/>
            <person name="Vollmers J."/>
            <person name="Rivas-Marin E."/>
            <person name="Kohn T."/>
            <person name="Peeters S.H."/>
            <person name="Heuer A."/>
            <person name="Rast P."/>
            <person name="Oberbeckmann S."/>
            <person name="Bunk B."/>
            <person name="Jeske O."/>
            <person name="Meyerdierks A."/>
            <person name="Storesund J.E."/>
            <person name="Kallscheuer N."/>
            <person name="Luecker S."/>
            <person name="Lage O.M."/>
            <person name="Pohl T."/>
            <person name="Merkel B.J."/>
            <person name="Hornburger P."/>
            <person name="Mueller R.-W."/>
            <person name="Bruemmer F."/>
            <person name="Labrenz M."/>
            <person name="Spormann A.M."/>
            <person name="Op den Camp H."/>
            <person name="Overmann J."/>
            <person name="Amann R."/>
            <person name="Jetten M.S.M."/>
            <person name="Mascher T."/>
            <person name="Medema M.H."/>
            <person name="Devos D.P."/>
            <person name="Kaster A.-K."/>
            <person name="Ovreas L."/>
            <person name="Rohde M."/>
            <person name="Galperin M.Y."/>
            <person name="Jogler C."/>
        </authorList>
    </citation>
    <scope>NUCLEOTIDE SEQUENCE [LARGE SCALE GENOMIC DNA]</scope>
    <source>
        <strain evidence="3 4">Mal48</strain>
    </source>
</reference>
<evidence type="ECO:0000256" key="2">
    <source>
        <dbReference type="SAM" id="Phobius"/>
    </source>
</evidence>
<proteinExistence type="predicted"/>
<sequence>MASKKESLTSKKMLTADESEKDRPTHPMLVLVAGFVSAILLFFCCACSGAMWWFRPEIYEDPDRAMQLTQEIVEIHIPDSYQPKGTIELNAAYLMSIRGVYYERFAGDGLLTLIEINSQFRSDEDVQRHIRKTLMEKGGGGTPLVVDESKTVRLPIDIQGEEVLFVFEVGQDPPTRKKYHLVEGAFPGKNGEVLLSMRVNEDNWEESSILEMIRSIGSLPGENQGMILNPTPATTE</sequence>
<dbReference type="KEGG" id="tpol:Mal48_29830"/>
<evidence type="ECO:0000313" key="3">
    <source>
        <dbReference type="EMBL" id="QDT33728.1"/>
    </source>
</evidence>
<protein>
    <submittedName>
        <fullName evidence="3">Uncharacterized protein</fullName>
    </submittedName>
</protein>
<feature type="region of interest" description="Disordered" evidence="1">
    <location>
        <begin position="1"/>
        <end position="20"/>
    </location>
</feature>
<dbReference type="EMBL" id="CP036267">
    <property type="protein sequence ID" value="QDT33728.1"/>
    <property type="molecule type" value="Genomic_DNA"/>
</dbReference>
<dbReference type="OrthoDB" id="269116at2"/>
<gene>
    <name evidence="3" type="ORF">Mal48_29830</name>
</gene>
<keyword evidence="2" id="KW-1133">Transmembrane helix</keyword>
<dbReference type="RefSeq" id="WP_145200505.1">
    <property type="nucleotide sequence ID" value="NZ_CP036267.1"/>
</dbReference>
<keyword evidence="2" id="KW-0812">Transmembrane</keyword>
<organism evidence="3 4">
    <name type="scientific">Thalassoglobus polymorphus</name>
    <dbReference type="NCBI Taxonomy" id="2527994"/>
    <lineage>
        <taxon>Bacteria</taxon>
        <taxon>Pseudomonadati</taxon>
        <taxon>Planctomycetota</taxon>
        <taxon>Planctomycetia</taxon>
        <taxon>Planctomycetales</taxon>
        <taxon>Planctomycetaceae</taxon>
        <taxon>Thalassoglobus</taxon>
    </lineage>
</organism>